<dbReference type="RefSeq" id="WP_101317547.1">
    <property type="nucleotide sequence ID" value="NZ_CAWNSS010000032.1"/>
</dbReference>
<gene>
    <name evidence="2" type="ORF">AOX56_14925</name>
</gene>
<accession>A0A2N3J0R3</accession>
<dbReference type="Proteomes" id="UP000233526">
    <property type="component" value="Unassembled WGS sequence"/>
</dbReference>
<comment type="caution">
    <text evidence="2">The sequence shown here is derived from an EMBL/GenBank/DDBJ whole genome shotgun (WGS) entry which is preliminary data.</text>
</comment>
<reference evidence="2 3" key="1">
    <citation type="journal article" date="2017" name="Front. Microbiol.">
        <title>Strong Genomic and Phenotypic Heterogeneity in the Aeromonas sobria Species Complex.</title>
        <authorList>
            <person name="Gauthier J."/>
            <person name="Vincent A.T."/>
            <person name="Charette S.J."/>
            <person name="Derome N."/>
        </authorList>
    </citation>
    <scope>NUCLEOTIDE SEQUENCE [LARGE SCALE GENOMIC DNA]</scope>
    <source>
        <strain evidence="2 3">JF2635</strain>
    </source>
</reference>
<proteinExistence type="predicted"/>
<evidence type="ECO:0000313" key="3">
    <source>
        <dbReference type="Proteomes" id="UP000233526"/>
    </source>
</evidence>
<name>A0A2N3J0R3_AERSO</name>
<evidence type="ECO:0000259" key="1">
    <source>
        <dbReference type="Pfam" id="PF18475"/>
    </source>
</evidence>
<dbReference type="InterPro" id="IPR041494">
    <property type="entry name" value="PIN7"/>
</dbReference>
<feature type="domain" description="PIN-like" evidence="1">
    <location>
        <begin position="18"/>
        <end position="121"/>
    </location>
</feature>
<dbReference type="AlphaFoldDB" id="A0A2N3J0R3"/>
<dbReference type="EMBL" id="LJZX01000032">
    <property type="protein sequence ID" value="PKQ79082.1"/>
    <property type="molecule type" value="Genomic_DNA"/>
</dbReference>
<dbReference type="Pfam" id="PF18475">
    <property type="entry name" value="PIN7"/>
    <property type="match status" value="1"/>
</dbReference>
<organism evidence="2 3">
    <name type="scientific">Aeromonas sobria</name>
    <dbReference type="NCBI Taxonomy" id="646"/>
    <lineage>
        <taxon>Bacteria</taxon>
        <taxon>Pseudomonadati</taxon>
        <taxon>Pseudomonadota</taxon>
        <taxon>Gammaproteobacteria</taxon>
        <taxon>Aeromonadales</taxon>
        <taxon>Aeromonadaceae</taxon>
        <taxon>Aeromonas</taxon>
    </lineage>
</organism>
<sequence>MNIQTEFLPSVKYGKVLLIDLENCPSQINILNETLNEYAQVVICYAQTCAKIPLDWLMPLNEIINSGRLKIFKMANAGKNSADFGISFYAGVLMQQLPADAHFVIMSNDTGLEHVVSLLRNQHRVAERIGTKKDESRLTATSGVDTLALKKICSHLLTYKNNRPANKGSLLNSINSKFKEMPSIGGSILLVLEKTGVVSLQGDKVIYNEKKMLELSLLNSQI</sequence>
<evidence type="ECO:0000313" key="2">
    <source>
        <dbReference type="EMBL" id="PKQ79082.1"/>
    </source>
</evidence>
<protein>
    <recommendedName>
        <fullName evidence="1">PIN-like domain-containing protein</fullName>
    </recommendedName>
</protein>